<name>A0A0D2ID87_9EURO</name>
<dbReference type="VEuPathDB" id="FungiDB:Z518_08916"/>
<proteinExistence type="predicted"/>
<dbReference type="InterPro" id="IPR001077">
    <property type="entry name" value="COMT_C"/>
</dbReference>
<keyword evidence="6" id="KW-1185">Reference proteome</keyword>
<keyword evidence="2" id="KW-0808">Transferase</keyword>
<dbReference type="RefSeq" id="XP_013268327.1">
    <property type="nucleotide sequence ID" value="XM_013412873.1"/>
</dbReference>
<dbReference type="InterPro" id="IPR029063">
    <property type="entry name" value="SAM-dependent_MTases_sf"/>
</dbReference>
<dbReference type="HOGENOM" id="CLU_005533_1_1_1"/>
<dbReference type="PANTHER" id="PTHR43712">
    <property type="entry name" value="PUTATIVE (AFU_ORTHOLOGUE AFUA_4G14580)-RELATED"/>
    <property type="match status" value="1"/>
</dbReference>
<dbReference type="Gene3D" id="3.40.50.150">
    <property type="entry name" value="Vaccinia Virus protein VP39"/>
    <property type="match status" value="1"/>
</dbReference>
<evidence type="ECO:0000313" key="6">
    <source>
        <dbReference type="Proteomes" id="UP000053617"/>
    </source>
</evidence>
<dbReference type="PANTHER" id="PTHR43712:SF12">
    <property type="entry name" value="STERIGMATOCYSTIN 8-O-METHYLTRANSFERASE"/>
    <property type="match status" value="1"/>
</dbReference>
<dbReference type="EMBL" id="KN847481">
    <property type="protein sequence ID" value="KIX01191.1"/>
    <property type="molecule type" value="Genomic_DNA"/>
</dbReference>
<sequence>MAPRIDQLVATNTISDYLQQNNLPHPSFDADGPITLNLSPQAERVHSTAIDALQELLDLLQGPIACMLSKYNGTRHDLIQGAAEGTDLHVNDPKRIMRFAMSFHLLFAELQEGFVAHSAGSKKIASEEIVRTGLAQPFDNFYGSFARGLVLVHSTDKTMFDFLRTQPSKADQFNKAMRFYSESHLVEGYDWDALDTGTVVDVGGADGHVSRALSKAHPQLNMVVEDLPDVVTAAEQASPTQHVRYQAHDFFTTQPATAADTYLFRWVFHD</sequence>
<protein>
    <recommendedName>
        <fullName evidence="4">O-methyltransferase C-terminal domain-containing protein</fullName>
    </recommendedName>
</protein>
<dbReference type="Pfam" id="PF00891">
    <property type="entry name" value="Methyltransf_2"/>
    <property type="match status" value="1"/>
</dbReference>
<evidence type="ECO:0000259" key="4">
    <source>
        <dbReference type="Pfam" id="PF00891"/>
    </source>
</evidence>
<accession>A0A0D2ID87</accession>
<feature type="domain" description="O-methyltransferase C-terminal" evidence="4">
    <location>
        <begin position="158"/>
        <end position="270"/>
    </location>
</feature>
<dbReference type="PROSITE" id="PS51683">
    <property type="entry name" value="SAM_OMT_II"/>
    <property type="match status" value="1"/>
</dbReference>
<dbReference type="AlphaFoldDB" id="A0A0D2ID87"/>
<dbReference type="OrthoDB" id="1606438at2759"/>
<evidence type="ECO:0000256" key="2">
    <source>
        <dbReference type="ARBA" id="ARBA00022679"/>
    </source>
</evidence>
<evidence type="ECO:0000313" key="5">
    <source>
        <dbReference type="EMBL" id="KIX01191.1"/>
    </source>
</evidence>
<dbReference type="GO" id="GO:0032259">
    <property type="term" value="P:methylation"/>
    <property type="evidence" value="ECO:0007669"/>
    <property type="project" value="UniProtKB-KW"/>
</dbReference>
<gene>
    <name evidence="5" type="ORF">Z518_08916</name>
</gene>
<dbReference type="InterPro" id="IPR016461">
    <property type="entry name" value="COMT-like"/>
</dbReference>
<organism evidence="5 6">
    <name type="scientific">Rhinocladiella mackenziei CBS 650.93</name>
    <dbReference type="NCBI Taxonomy" id="1442369"/>
    <lineage>
        <taxon>Eukaryota</taxon>
        <taxon>Fungi</taxon>
        <taxon>Dikarya</taxon>
        <taxon>Ascomycota</taxon>
        <taxon>Pezizomycotina</taxon>
        <taxon>Eurotiomycetes</taxon>
        <taxon>Chaetothyriomycetidae</taxon>
        <taxon>Chaetothyriales</taxon>
        <taxon>Herpotrichiellaceae</taxon>
        <taxon>Rhinocladiella</taxon>
    </lineage>
</organism>
<dbReference type="GO" id="GO:0008171">
    <property type="term" value="F:O-methyltransferase activity"/>
    <property type="evidence" value="ECO:0007669"/>
    <property type="project" value="InterPro"/>
</dbReference>
<keyword evidence="3" id="KW-0949">S-adenosyl-L-methionine</keyword>
<reference evidence="5 6" key="1">
    <citation type="submission" date="2015-01" db="EMBL/GenBank/DDBJ databases">
        <title>The Genome Sequence of Rhinocladiella mackenzie CBS 650.93.</title>
        <authorList>
            <consortium name="The Broad Institute Genomics Platform"/>
            <person name="Cuomo C."/>
            <person name="de Hoog S."/>
            <person name="Gorbushina A."/>
            <person name="Stielow B."/>
            <person name="Teixiera M."/>
            <person name="Abouelleil A."/>
            <person name="Chapman S.B."/>
            <person name="Priest M."/>
            <person name="Young S.K."/>
            <person name="Wortman J."/>
            <person name="Nusbaum C."/>
            <person name="Birren B."/>
        </authorList>
    </citation>
    <scope>NUCLEOTIDE SEQUENCE [LARGE SCALE GENOMIC DNA]</scope>
    <source>
        <strain evidence="5 6">CBS 650.93</strain>
    </source>
</reference>
<dbReference type="GeneID" id="25296987"/>
<keyword evidence="1" id="KW-0489">Methyltransferase</keyword>
<evidence type="ECO:0000256" key="1">
    <source>
        <dbReference type="ARBA" id="ARBA00022603"/>
    </source>
</evidence>
<dbReference type="SUPFAM" id="SSF53335">
    <property type="entry name" value="S-adenosyl-L-methionine-dependent methyltransferases"/>
    <property type="match status" value="1"/>
</dbReference>
<dbReference type="Proteomes" id="UP000053617">
    <property type="component" value="Unassembled WGS sequence"/>
</dbReference>
<evidence type="ECO:0000256" key="3">
    <source>
        <dbReference type="ARBA" id="ARBA00022691"/>
    </source>
</evidence>